<dbReference type="GO" id="GO:0004674">
    <property type="term" value="F:protein serine/threonine kinase activity"/>
    <property type="evidence" value="ECO:0007669"/>
    <property type="project" value="UniProtKB-KW"/>
</dbReference>
<proteinExistence type="predicted"/>
<dbReference type="Proteomes" id="UP001141806">
    <property type="component" value="Unassembled WGS sequence"/>
</dbReference>
<evidence type="ECO:0000256" key="6">
    <source>
        <dbReference type="ARBA" id="ARBA00022840"/>
    </source>
</evidence>
<dbReference type="InterPro" id="IPR011009">
    <property type="entry name" value="Kinase-like_dom_sf"/>
</dbReference>
<dbReference type="PANTHER" id="PTHR45637">
    <property type="entry name" value="FLIPPASE KINASE 1-RELATED"/>
    <property type="match status" value="1"/>
</dbReference>
<evidence type="ECO:0000256" key="2">
    <source>
        <dbReference type="ARBA" id="ARBA00022527"/>
    </source>
</evidence>
<keyword evidence="6" id="KW-0067">ATP-binding</keyword>
<evidence type="ECO:0000313" key="10">
    <source>
        <dbReference type="EMBL" id="KAJ4977209.1"/>
    </source>
</evidence>
<comment type="catalytic activity">
    <reaction evidence="7">
        <text>L-threonyl-[protein] + ATP = O-phospho-L-threonyl-[protein] + ADP + H(+)</text>
        <dbReference type="Rhea" id="RHEA:46608"/>
        <dbReference type="Rhea" id="RHEA-COMP:11060"/>
        <dbReference type="Rhea" id="RHEA-COMP:11605"/>
        <dbReference type="ChEBI" id="CHEBI:15378"/>
        <dbReference type="ChEBI" id="CHEBI:30013"/>
        <dbReference type="ChEBI" id="CHEBI:30616"/>
        <dbReference type="ChEBI" id="CHEBI:61977"/>
        <dbReference type="ChEBI" id="CHEBI:456216"/>
        <dbReference type="EC" id="2.7.11.1"/>
    </reaction>
</comment>
<comment type="caution">
    <text evidence="10">The sequence shown here is derived from an EMBL/GenBank/DDBJ whole genome shotgun (WGS) entry which is preliminary data.</text>
</comment>
<keyword evidence="2" id="KW-0723">Serine/threonine-protein kinase</keyword>
<keyword evidence="11" id="KW-1185">Reference proteome</keyword>
<evidence type="ECO:0000256" key="5">
    <source>
        <dbReference type="ARBA" id="ARBA00022777"/>
    </source>
</evidence>
<dbReference type="GO" id="GO:0005524">
    <property type="term" value="F:ATP binding"/>
    <property type="evidence" value="ECO:0007669"/>
    <property type="project" value="UniProtKB-KW"/>
</dbReference>
<comment type="catalytic activity">
    <reaction evidence="8">
        <text>L-seryl-[protein] + ATP = O-phospho-L-seryl-[protein] + ADP + H(+)</text>
        <dbReference type="Rhea" id="RHEA:17989"/>
        <dbReference type="Rhea" id="RHEA-COMP:9863"/>
        <dbReference type="Rhea" id="RHEA-COMP:11604"/>
        <dbReference type="ChEBI" id="CHEBI:15378"/>
        <dbReference type="ChEBI" id="CHEBI:29999"/>
        <dbReference type="ChEBI" id="CHEBI:30616"/>
        <dbReference type="ChEBI" id="CHEBI:83421"/>
        <dbReference type="ChEBI" id="CHEBI:456216"/>
        <dbReference type="EC" id="2.7.11.1"/>
    </reaction>
</comment>
<dbReference type="Pfam" id="PF00069">
    <property type="entry name" value="Pkinase"/>
    <property type="match status" value="1"/>
</dbReference>
<dbReference type="InterPro" id="IPR000719">
    <property type="entry name" value="Prot_kinase_dom"/>
</dbReference>
<feature type="domain" description="Protein kinase" evidence="9">
    <location>
        <begin position="1"/>
        <end position="148"/>
    </location>
</feature>
<name>A0A9Q0KV78_9MAGN</name>
<dbReference type="Gene3D" id="1.10.510.10">
    <property type="entry name" value="Transferase(Phosphotransferase) domain 1"/>
    <property type="match status" value="1"/>
</dbReference>
<evidence type="ECO:0000256" key="3">
    <source>
        <dbReference type="ARBA" id="ARBA00022679"/>
    </source>
</evidence>
<sequence length="345" mass="38108">MKAIEHGMRKRKEGLVFLERKERRGIKKGRDPTGISANPHREPGNSSSLCTMTCFGAEEYVSPEVVRGEGHEFSIDWWVLGMLAYEMMYGITPSAIKNYWNSHLRRRIHYFRRRSNQSLPSVLVGSTKFGKQRPGQTARFTVKKKAIFNSSNGTSNAAVGMSSIEKESVNPSNEAAGCDPGLKTELQSVNGVLMGEEVSRDKDRILISMRSMGDNTVLLTEKCNIKTDVAVTTLDGKKMCRVRFDNSFSSSSSASSHSSLQVTAYLPFRRLQSNGGVRVQCMRTSGLLSNPDGSMKLCHINLLLLIFDLASVDAANKGPIKDKSVQGNFANTFFGACTGNGFKYF</sequence>
<dbReference type="EC" id="2.7.11.1" evidence="1"/>
<keyword evidence="5" id="KW-0418">Kinase</keyword>
<gene>
    <name evidence="10" type="ORF">NE237_002315</name>
</gene>
<dbReference type="AlphaFoldDB" id="A0A9Q0KV78"/>
<keyword evidence="3" id="KW-0808">Transferase</keyword>
<evidence type="ECO:0000256" key="1">
    <source>
        <dbReference type="ARBA" id="ARBA00012513"/>
    </source>
</evidence>
<evidence type="ECO:0000256" key="4">
    <source>
        <dbReference type="ARBA" id="ARBA00022741"/>
    </source>
</evidence>
<dbReference type="PROSITE" id="PS50011">
    <property type="entry name" value="PROTEIN_KINASE_DOM"/>
    <property type="match status" value="1"/>
</dbReference>
<keyword evidence="4" id="KW-0547">Nucleotide-binding</keyword>
<evidence type="ECO:0000313" key="11">
    <source>
        <dbReference type="Proteomes" id="UP001141806"/>
    </source>
</evidence>
<accession>A0A9Q0KV78</accession>
<dbReference type="OrthoDB" id="63267at2759"/>
<dbReference type="SUPFAM" id="SSF56112">
    <property type="entry name" value="Protein kinase-like (PK-like)"/>
    <property type="match status" value="1"/>
</dbReference>
<evidence type="ECO:0000259" key="9">
    <source>
        <dbReference type="PROSITE" id="PS50011"/>
    </source>
</evidence>
<organism evidence="10 11">
    <name type="scientific">Protea cynaroides</name>
    <dbReference type="NCBI Taxonomy" id="273540"/>
    <lineage>
        <taxon>Eukaryota</taxon>
        <taxon>Viridiplantae</taxon>
        <taxon>Streptophyta</taxon>
        <taxon>Embryophyta</taxon>
        <taxon>Tracheophyta</taxon>
        <taxon>Spermatophyta</taxon>
        <taxon>Magnoliopsida</taxon>
        <taxon>Proteales</taxon>
        <taxon>Proteaceae</taxon>
        <taxon>Protea</taxon>
    </lineage>
</organism>
<protein>
    <recommendedName>
        <fullName evidence="1">non-specific serine/threonine protein kinase</fullName>
        <ecNumber evidence="1">2.7.11.1</ecNumber>
    </recommendedName>
</protein>
<reference evidence="10" key="1">
    <citation type="journal article" date="2023" name="Plant J.">
        <title>The genome of the king protea, Protea cynaroides.</title>
        <authorList>
            <person name="Chang J."/>
            <person name="Duong T.A."/>
            <person name="Schoeman C."/>
            <person name="Ma X."/>
            <person name="Roodt D."/>
            <person name="Barker N."/>
            <person name="Li Z."/>
            <person name="Van de Peer Y."/>
            <person name="Mizrachi E."/>
        </authorList>
    </citation>
    <scope>NUCLEOTIDE SEQUENCE</scope>
    <source>
        <tissue evidence="10">Young leaves</tissue>
    </source>
</reference>
<evidence type="ECO:0000256" key="8">
    <source>
        <dbReference type="ARBA" id="ARBA00048679"/>
    </source>
</evidence>
<dbReference type="EMBL" id="JAMYWD010000003">
    <property type="protein sequence ID" value="KAJ4977209.1"/>
    <property type="molecule type" value="Genomic_DNA"/>
</dbReference>
<evidence type="ECO:0000256" key="7">
    <source>
        <dbReference type="ARBA" id="ARBA00047899"/>
    </source>
</evidence>